<dbReference type="SUPFAM" id="SSF58104">
    <property type="entry name" value="Methyl-accepting chemotaxis protein (MCP) signaling domain"/>
    <property type="match status" value="1"/>
</dbReference>
<evidence type="ECO:0000313" key="6">
    <source>
        <dbReference type="Proteomes" id="UP000476064"/>
    </source>
</evidence>
<evidence type="ECO:0000256" key="1">
    <source>
        <dbReference type="ARBA" id="ARBA00023224"/>
    </source>
</evidence>
<comment type="similarity">
    <text evidence="2">Belongs to the methyl-accepting chemotaxis (MCP) protein family.</text>
</comment>
<organism evidence="5 6">
    <name type="scientific">Paenibacillus lycopersici</name>
    <dbReference type="NCBI Taxonomy" id="2704462"/>
    <lineage>
        <taxon>Bacteria</taxon>
        <taxon>Bacillati</taxon>
        <taxon>Bacillota</taxon>
        <taxon>Bacilli</taxon>
        <taxon>Bacillales</taxon>
        <taxon>Paenibacillaceae</taxon>
        <taxon>Paenibacillus</taxon>
    </lineage>
</organism>
<dbReference type="RefSeq" id="WP_162358648.1">
    <property type="nucleotide sequence ID" value="NZ_CP048209.1"/>
</dbReference>
<evidence type="ECO:0000256" key="2">
    <source>
        <dbReference type="ARBA" id="ARBA00029447"/>
    </source>
</evidence>
<dbReference type="EMBL" id="CP048209">
    <property type="protein sequence ID" value="QHT62214.1"/>
    <property type="molecule type" value="Genomic_DNA"/>
</dbReference>
<proteinExistence type="inferred from homology"/>
<dbReference type="GO" id="GO:0004888">
    <property type="term" value="F:transmembrane signaling receptor activity"/>
    <property type="evidence" value="ECO:0007669"/>
    <property type="project" value="InterPro"/>
</dbReference>
<dbReference type="InterPro" id="IPR004089">
    <property type="entry name" value="MCPsignal_dom"/>
</dbReference>
<dbReference type="Proteomes" id="UP000476064">
    <property type="component" value="Chromosome"/>
</dbReference>
<dbReference type="Pfam" id="PF00015">
    <property type="entry name" value="MCPsignal"/>
    <property type="match status" value="1"/>
</dbReference>
<name>A0A6C0G449_9BACL</name>
<dbReference type="PRINTS" id="PR00260">
    <property type="entry name" value="CHEMTRNSDUCR"/>
</dbReference>
<dbReference type="GO" id="GO:0007165">
    <property type="term" value="P:signal transduction"/>
    <property type="evidence" value="ECO:0007669"/>
    <property type="project" value="UniProtKB-KW"/>
</dbReference>
<evidence type="ECO:0000313" key="5">
    <source>
        <dbReference type="EMBL" id="QHT62214.1"/>
    </source>
</evidence>
<sequence>MALLERDSKKIGDIIEVINEIAEQTNLLALNAAIEAARAGDQGRGFAVVADEARKLAERSGEATKQIATIIKGMQDNAARSVQAVVEGVSQIAQTRQSFDGIRMKVNDTYRMVGEITRSSEDQSGKAYGMMGEIESVASISEQAAAAAEQTAAASQELSALVEKLNESVEMFIY</sequence>
<reference evidence="5 6" key="1">
    <citation type="submission" date="2020-01" db="EMBL/GenBank/DDBJ databases">
        <title>Paenibacillus sp. nov., isolated from tomato rhizosphere.</title>
        <authorList>
            <person name="Weon H.-Y."/>
            <person name="Lee S.A."/>
        </authorList>
    </citation>
    <scope>NUCLEOTIDE SEQUENCE [LARGE SCALE GENOMIC DNA]</scope>
    <source>
        <strain evidence="5 6">12200R-189</strain>
    </source>
</reference>
<dbReference type="GO" id="GO:0006935">
    <property type="term" value="P:chemotaxis"/>
    <property type="evidence" value="ECO:0007669"/>
    <property type="project" value="InterPro"/>
</dbReference>
<dbReference type="PANTHER" id="PTHR32089:SF112">
    <property type="entry name" value="LYSOZYME-LIKE PROTEIN-RELATED"/>
    <property type="match status" value="1"/>
</dbReference>
<dbReference type="GO" id="GO:0016020">
    <property type="term" value="C:membrane"/>
    <property type="evidence" value="ECO:0007669"/>
    <property type="project" value="InterPro"/>
</dbReference>
<dbReference type="AlphaFoldDB" id="A0A6C0G449"/>
<accession>A0A6C0G449</accession>
<dbReference type="SMART" id="SM00283">
    <property type="entry name" value="MA"/>
    <property type="match status" value="1"/>
</dbReference>
<dbReference type="InterPro" id="IPR004090">
    <property type="entry name" value="Chemotax_Me-accpt_rcpt"/>
</dbReference>
<evidence type="ECO:0000256" key="3">
    <source>
        <dbReference type="PROSITE-ProRule" id="PRU00284"/>
    </source>
</evidence>
<protein>
    <recommendedName>
        <fullName evidence="4">Methyl-accepting transducer domain-containing protein</fullName>
    </recommendedName>
</protein>
<keyword evidence="1 3" id="KW-0807">Transducer</keyword>
<dbReference type="KEGG" id="plyc:GXP70_21000"/>
<gene>
    <name evidence="5" type="ORF">GXP70_21000</name>
</gene>
<keyword evidence="6" id="KW-1185">Reference proteome</keyword>
<dbReference type="PROSITE" id="PS50111">
    <property type="entry name" value="CHEMOTAXIS_TRANSDUC_2"/>
    <property type="match status" value="1"/>
</dbReference>
<dbReference type="Gene3D" id="1.10.287.950">
    <property type="entry name" value="Methyl-accepting chemotaxis protein"/>
    <property type="match status" value="1"/>
</dbReference>
<evidence type="ECO:0000259" key="4">
    <source>
        <dbReference type="PROSITE" id="PS50111"/>
    </source>
</evidence>
<dbReference type="PANTHER" id="PTHR32089">
    <property type="entry name" value="METHYL-ACCEPTING CHEMOTAXIS PROTEIN MCPB"/>
    <property type="match status" value="1"/>
</dbReference>
<feature type="domain" description="Methyl-accepting transducer" evidence="4">
    <location>
        <begin position="1"/>
        <end position="159"/>
    </location>
</feature>